<evidence type="ECO:0000256" key="6">
    <source>
        <dbReference type="SAM" id="Phobius"/>
    </source>
</evidence>
<dbReference type="STRING" id="388408.LAX5112_04791"/>
<evidence type="ECO:0000256" key="3">
    <source>
        <dbReference type="ARBA" id="ARBA00022692"/>
    </source>
</evidence>
<dbReference type="InterPro" id="IPR003339">
    <property type="entry name" value="ABC/ECF_trnsptr_transmembrane"/>
</dbReference>
<feature type="transmembrane region" description="Helical" evidence="6">
    <location>
        <begin position="36"/>
        <end position="52"/>
    </location>
</feature>
<dbReference type="CDD" id="cd16914">
    <property type="entry name" value="EcfT"/>
    <property type="match status" value="1"/>
</dbReference>
<protein>
    <submittedName>
        <fullName evidence="7">Energy-coupling factor transporter transmembrane protein BioN</fullName>
    </submittedName>
</protein>
<organism evidence="7 8">
    <name type="scientific">Roseibium alexandrii</name>
    <dbReference type="NCBI Taxonomy" id="388408"/>
    <lineage>
        <taxon>Bacteria</taxon>
        <taxon>Pseudomonadati</taxon>
        <taxon>Pseudomonadota</taxon>
        <taxon>Alphaproteobacteria</taxon>
        <taxon>Hyphomicrobiales</taxon>
        <taxon>Stappiaceae</taxon>
        <taxon>Roseibium</taxon>
    </lineage>
</organism>
<evidence type="ECO:0000256" key="5">
    <source>
        <dbReference type="ARBA" id="ARBA00023136"/>
    </source>
</evidence>
<dbReference type="Proteomes" id="UP000053235">
    <property type="component" value="Unassembled WGS sequence"/>
</dbReference>
<feature type="transmembrane region" description="Helical" evidence="6">
    <location>
        <begin position="64"/>
        <end position="82"/>
    </location>
</feature>
<evidence type="ECO:0000256" key="1">
    <source>
        <dbReference type="ARBA" id="ARBA00004141"/>
    </source>
</evidence>
<dbReference type="RefSeq" id="WP_055673955.1">
    <property type="nucleotide sequence ID" value="NZ_CXWD01000031.1"/>
</dbReference>
<name>A0A0M7AQ86_9HYPH</name>
<evidence type="ECO:0000256" key="4">
    <source>
        <dbReference type="ARBA" id="ARBA00022989"/>
    </source>
</evidence>
<keyword evidence="4 6" id="KW-1133">Transmembrane helix</keyword>
<evidence type="ECO:0000256" key="2">
    <source>
        <dbReference type="ARBA" id="ARBA00008564"/>
    </source>
</evidence>
<dbReference type="Pfam" id="PF02361">
    <property type="entry name" value="CbiQ"/>
    <property type="match status" value="1"/>
</dbReference>
<proteinExistence type="inferred from homology"/>
<dbReference type="GO" id="GO:0005886">
    <property type="term" value="C:plasma membrane"/>
    <property type="evidence" value="ECO:0007669"/>
    <property type="project" value="UniProtKB-ARBA"/>
</dbReference>
<gene>
    <name evidence="7" type="primary">bioN</name>
    <name evidence="7" type="ORF">LAX5112_04791</name>
</gene>
<comment type="subcellular location">
    <subcellularLocation>
        <location evidence="1">Membrane</location>
        <topology evidence="1">Multi-pass membrane protein</topology>
    </subcellularLocation>
</comment>
<dbReference type="AlphaFoldDB" id="A0A0M7AQ86"/>
<accession>A0A0M7AQ86</accession>
<feature type="transmembrane region" description="Helical" evidence="6">
    <location>
        <begin position="88"/>
        <end position="105"/>
    </location>
</feature>
<keyword evidence="8" id="KW-1185">Reference proteome</keyword>
<keyword evidence="5 6" id="KW-0472">Membrane</keyword>
<reference evidence="8" key="1">
    <citation type="submission" date="2015-07" db="EMBL/GenBank/DDBJ databases">
        <authorList>
            <person name="Rodrigo-Torres Lidia"/>
            <person name="Arahal R.David."/>
        </authorList>
    </citation>
    <scope>NUCLEOTIDE SEQUENCE [LARGE SCALE GENOMIC DNA]</scope>
    <source>
        <strain evidence="8">CECT 5112</strain>
    </source>
</reference>
<evidence type="ECO:0000313" key="7">
    <source>
        <dbReference type="EMBL" id="CTQ77069.1"/>
    </source>
</evidence>
<evidence type="ECO:0000313" key="8">
    <source>
        <dbReference type="Proteomes" id="UP000053235"/>
    </source>
</evidence>
<sequence>MMSVYLSGDSWAHRLPAGIKLVAVAIGSLLLFKTEMLWIFLVCLALVLAAYGSLGRGAIQRLRLLKGLSIFLAAILALHWLSGTVMDGVIAILRLCVMVLAASFVSMTTRMDDMMTAVMPMFRPLEWAGFSARKPALGVTLVLRFAPHLMEIFAVLREAYQARTGQKSSWRLIAPFALQALKMSDNVAEALAARGGSEGLTQK</sequence>
<keyword evidence="3 6" id="KW-0812">Transmembrane</keyword>
<dbReference type="EMBL" id="CXWD01000031">
    <property type="protein sequence ID" value="CTQ77069.1"/>
    <property type="molecule type" value="Genomic_DNA"/>
</dbReference>
<comment type="similarity">
    <text evidence="2">Belongs to the CbiQ family.</text>
</comment>
<dbReference type="OrthoDB" id="5868344at2"/>